<evidence type="ECO:0000256" key="2">
    <source>
        <dbReference type="ARBA" id="ARBA00022723"/>
    </source>
</evidence>
<gene>
    <name evidence="6" type="ORF">Pan97_13250</name>
</gene>
<dbReference type="InterPro" id="IPR009056">
    <property type="entry name" value="Cyt_c-like_dom"/>
</dbReference>
<dbReference type="EMBL" id="CP036289">
    <property type="protein sequence ID" value="QDU74318.1"/>
    <property type="molecule type" value="Genomic_DNA"/>
</dbReference>
<accession>A0A518C515</accession>
<proteinExistence type="predicted"/>
<dbReference type="GO" id="GO:0046872">
    <property type="term" value="F:metal ion binding"/>
    <property type="evidence" value="ECO:0007669"/>
    <property type="project" value="UniProtKB-KW"/>
</dbReference>
<name>A0A518C515_9BACT</name>
<dbReference type="Proteomes" id="UP000318626">
    <property type="component" value="Chromosome"/>
</dbReference>
<evidence type="ECO:0000313" key="6">
    <source>
        <dbReference type="EMBL" id="QDU74318.1"/>
    </source>
</evidence>
<dbReference type="InterPro" id="IPR011989">
    <property type="entry name" value="ARM-like"/>
</dbReference>
<keyword evidence="7" id="KW-1185">Reference proteome</keyword>
<dbReference type="KEGG" id="bvo:Pan97_13250"/>
<dbReference type="PANTHER" id="PTHR33546">
    <property type="entry name" value="LARGE, MULTIFUNCTIONAL SECRETED PROTEIN-RELATED"/>
    <property type="match status" value="1"/>
</dbReference>
<dbReference type="GO" id="GO:0009055">
    <property type="term" value="F:electron transfer activity"/>
    <property type="evidence" value="ECO:0007669"/>
    <property type="project" value="InterPro"/>
</dbReference>
<dbReference type="Gene3D" id="2.120.10.30">
    <property type="entry name" value="TolB, C-terminal domain"/>
    <property type="match status" value="1"/>
</dbReference>
<keyword evidence="3 4" id="KW-0408">Iron</keyword>
<dbReference type="InterPro" id="IPR055557">
    <property type="entry name" value="DUF7133"/>
</dbReference>
<dbReference type="InterPro" id="IPR013428">
    <property type="entry name" value="Membrane-bound_put_N"/>
</dbReference>
<dbReference type="Gene3D" id="1.25.10.10">
    <property type="entry name" value="Leucine-rich Repeat Variant"/>
    <property type="match status" value="1"/>
</dbReference>
<dbReference type="SUPFAM" id="SSF46626">
    <property type="entry name" value="Cytochrome c"/>
    <property type="match status" value="1"/>
</dbReference>
<dbReference type="PANTHER" id="PTHR33546:SF1">
    <property type="entry name" value="LARGE, MULTIFUNCTIONAL SECRETED PROTEIN"/>
    <property type="match status" value="1"/>
</dbReference>
<dbReference type="NCBIfam" id="TIGR02604">
    <property type="entry name" value="Piru_Ver_Nterm"/>
    <property type="match status" value="1"/>
</dbReference>
<sequence>MSRLRSLALGLILLLGTVDILCAEMPKVLDPRLQLELIAEQPDIVTPIGITFDSSGALLVIESHTHHRKPDYQGPPKDRIRRFADTNGDGKFDTWSTFYEGTEATMSILSAKDGSIYVATRMEVFRLRDTNGDHIADKRDEIAHLETAGRYPHNGLAGLTIGPDGLLYFGLGENLGEPYALVGSDGTKLSGGGEGGTIYRCNLDGSDLQLMATGVWNPFGMVFDPAGRLYMVDNDPDSRPPCRLLHIVPGGDYGYQFRYGRTGVHPLQAWNGELPGTLPMVAATGEAPSGVAWYHGELWGTSWGDHRIETFRLGNNGASVQATFQTVVQGDHNFRPVDFAIAPDGSLYFTDWVDRSYPVHGQGRIWRLTWKEQPAASQALPLSTAEKEAKELRKAPTLAALEYDDPFLHQAAVYGFARQGVDMPLEIWQELPTGAQRLGILEAYRWSHDTKQTETPLPLLRAAIDDRDDRVRMYAMRWIADTQAKDFLPQLQERLQSHTPSVREFPVLLSTISWLESGSVGGRNEILEQQTLAGIIRDDNQSAALRTLALKLIDPRSKQLTDETLEALTHAADNDLARQAIQVLYLRGGERGEKVATDIALNTQRDPQIRAMAIVGLSDHADVHQETLQKLAADDNDIVRQEAKRTLRTATVADPIPAQKLDQWLAAIEGEADVEAGRRMFLSSKGGYCIRCHRYDGSGADVGPDLTYIGQRMTRERLLESILQPSQEIAPMYVPKVLLTDDGRLHIGYPITDPNVNEKRLFIDTAGKRFELDPEAIEEERDSEKSIMPEGFQQVLSPEEMRDLIGFLMETSTAK</sequence>
<evidence type="ECO:0000313" key="7">
    <source>
        <dbReference type="Proteomes" id="UP000318626"/>
    </source>
</evidence>
<dbReference type="Pfam" id="PF23500">
    <property type="entry name" value="DUF7133"/>
    <property type="match status" value="1"/>
</dbReference>
<dbReference type="InterPro" id="IPR016024">
    <property type="entry name" value="ARM-type_fold"/>
</dbReference>
<evidence type="ECO:0000256" key="1">
    <source>
        <dbReference type="ARBA" id="ARBA00022617"/>
    </source>
</evidence>
<dbReference type="InterPro" id="IPR013427">
    <property type="entry name" value="Haem-bd_dom_put"/>
</dbReference>
<feature type="domain" description="Cytochrome c" evidence="5">
    <location>
        <begin position="672"/>
        <end position="812"/>
    </location>
</feature>
<dbReference type="GO" id="GO:0020037">
    <property type="term" value="F:heme binding"/>
    <property type="evidence" value="ECO:0007669"/>
    <property type="project" value="InterPro"/>
</dbReference>
<evidence type="ECO:0000259" key="5">
    <source>
        <dbReference type="PROSITE" id="PS51007"/>
    </source>
</evidence>
<dbReference type="Gene3D" id="1.10.760.10">
    <property type="entry name" value="Cytochrome c-like domain"/>
    <property type="match status" value="1"/>
</dbReference>
<keyword evidence="1 4" id="KW-0349">Heme</keyword>
<dbReference type="SUPFAM" id="SSF101898">
    <property type="entry name" value="NHL repeat"/>
    <property type="match status" value="1"/>
</dbReference>
<dbReference type="InterPro" id="IPR036909">
    <property type="entry name" value="Cyt_c-like_dom_sf"/>
</dbReference>
<dbReference type="SUPFAM" id="SSF48371">
    <property type="entry name" value="ARM repeat"/>
    <property type="match status" value="1"/>
</dbReference>
<dbReference type="InterPro" id="IPR011042">
    <property type="entry name" value="6-blade_b-propeller_TolB-like"/>
</dbReference>
<reference evidence="7" key="1">
    <citation type="submission" date="2019-02" db="EMBL/GenBank/DDBJ databases">
        <title>Deep-cultivation of Planctomycetes and their phenomic and genomic characterization uncovers novel biology.</title>
        <authorList>
            <person name="Wiegand S."/>
            <person name="Jogler M."/>
            <person name="Boedeker C."/>
            <person name="Pinto D."/>
            <person name="Vollmers J."/>
            <person name="Rivas-Marin E."/>
            <person name="Kohn T."/>
            <person name="Peeters S.H."/>
            <person name="Heuer A."/>
            <person name="Rast P."/>
            <person name="Oberbeckmann S."/>
            <person name="Bunk B."/>
            <person name="Jeske O."/>
            <person name="Meyerdierks A."/>
            <person name="Storesund J.E."/>
            <person name="Kallscheuer N."/>
            <person name="Luecker S."/>
            <person name="Lage O.M."/>
            <person name="Pohl T."/>
            <person name="Merkel B.J."/>
            <person name="Hornburger P."/>
            <person name="Mueller R.-W."/>
            <person name="Bruemmer F."/>
            <person name="Labrenz M."/>
            <person name="Spormann A.M."/>
            <person name="Op den Camp H."/>
            <person name="Overmann J."/>
            <person name="Amann R."/>
            <person name="Jetten M.S.M."/>
            <person name="Mascher T."/>
            <person name="Medema M.H."/>
            <person name="Devos D.P."/>
            <person name="Kaster A.-K."/>
            <person name="Ovreas L."/>
            <person name="Rohde M."/>
            <person name="Galperin M.Y."/>
            <person name="Jogler C."/>
        </authorList>
    </citation>
    <scope>NUCLEOTIDE SEQUENCE [LARGE SCALE GENOMIC DNA]</scope>
    <source>
        <strain evidence="7">Pan97</strain>
    </source>
</reference>
<dbReference type="PROSITE" id="PS51007">
    <property type="entry name" value="CYTC"/>
    <property type="match status" value="1"/>
</dbReference>
<organism evidence="6 7">
    <name type="scientific">Bremerella volcania</name>
    <dbReference type="NCBI Taxonomy" id="2527984"/>
    <lineage>
        <taxon>Bacteria</taxon>
        <taxon>Pseudomonadati</taxon>
        <taxon>Planctomycetota</taxon>
        <taxon>Planctomycetia</taxon>
        <taxon>Pirellulales</taxon>
        <taxon>Pirellulaceae</taxon>
        <taxon>Bremerella</taxon>
    </lineage>
</organism>
<dbReference type="RefSeq" id="WP_165698640.1">
    <property type="nucleotide sequence ID" value="NZ_CP036289.1"/>
</dbReference>
<evidence type="ECO:0000256" key="3">
    <source>
        <dbReference type="ARBA" id="ARBA00023004"/>
    </source>
</evidence>
<dbReference type="AlphaFoldDB" id="A0A518C515"/>
<keyword evidence="2 4" id="KW-0479">Metal-binding</keyword>
<protein>
    <submittedName>
        <fullName evidence="6">SMP-30/Gluconolaconase/LRE-like region</fullName>
    </submittedName>
</protein>
<dbReference type="NCBIfam" id="TIGR02603">
    <property type="entry name" value="CxxCH_TIGR02603"/>
    <property type="match status" value="1"/>
</dbReference>
<evidence type="ECO:0000256" key="4">
    <source>
        <dbReference type="PROSITE-ProRule" id="PRU00433"/>
    </source>
</evidence>